<dbReference type="EMBL" id="VCGU01000002">
    <property type="protein sequence ID" value="TRY79535.1"/>
    <property type="molecule type" value="Genomic_DNA"/>
</dbReference>
<proteinExistence type="predicted"/>
<evidence type="ECO:0000313" key="3">
    <source>
        <dbReference type="Proteomes" id="UP000318571"/>
    </source>
</evidence>
<dbReference type="AlphaFoldDB" id="A0A553PPC7"/>
<feature type="domain" description="Chromo" evidence="1">
    <location>
        <begin position="1"/>
        <end position="111"/>
    </location>
</feature>
<name>A0A553PPC7_TIGCA</name>
<reference evidence="2 3" key="1">
    <citation type="journal article" date="2018" name="Nat. Ecol. Evol.">
        <title>Genomic signatures of mitonuclear coevolution across populations of Tigriopus californicus.</title>
        <authorList>
            <person name="Barreto F.S."/>
            <person name="Watson E.T."/>
            <person name="Lima T.G."/>
            <person name="Willett C.S."/>
            <person name="Edmands S."/>
            <person name="Li W."/>
            <person name="Burton R.S."/>
        </authorList>
    </citation>
    <scope>NUCLEOTIDE SEQUENCE [LARGE SCALE GENOMIC DNA]</scope>
    <source>
        <strain evidence="2 3">San Diego</strain>
    </source>
</reference>
<organism evidence="2 3">
    <name type="scientific">Tigriopus californicus</name>
    <name type="common">Marine copepod</name>
    <dbReference type="NCBI Taxonomy" id="6832"/>
    <lineage>
        <taxon>Eukaryota</taxon>
        <taxon>Metazoa</taxon>
        <taxon>Ecdysozoa</taxon>
        <taxon>Arthropoda</taxon>
        <taxon>Crustacea</taxon>
        <taxon>Multicrustacea</taxon>
        <taxon>Hexanauplia</taxon>
        <taxon>Copepoda</taxon>
        <taxon>Harpacticoida</taxon>
        <taxon>Harpacticidae</taxon>
        <taxon>Tigriopus</taxon>
    </lineage>
</organism>
<accession>A0A553PPC7</accession>
<evidence type="ECO:0000313" key="2">
    <source>
        <dbReference type="EMBL" id="TRY79535.1"/>
    </source>
</evidence>
<evidence type="ECO:0000259" key="1">
    <source>
        <dbReference type="PROSITE" id="PS52032"/>
    </source>
</evidence>
<comment type="caution">
    <text evidence="2">The sequence shown here is derived from an EMBL/GenBank/DDBJ whole genome shotgun (WGS) entry which is preliminary data.</text>
</comment>
<dbReference type="InterPro" id="IPR049898">
    <property type="entry name" value="MARR_BRCT_CHROMO"/>
</dbReference>
<keyword evidence="3" id="KW-1185">Reference proteome</keyword>
<gene>
    <name evidence="2" type="ORF">TCAL_14835</name>
</gene>
<dbReference type="PROSITE" id="PS52032">
    <property type="entry name" value="MARR_BRCT_CHROMO"/>
    <property type="match status" value="1"/>
</dbReference>
<sequence>MFKFKLEQCWKLFNLNSHLIKEKNRLMCNEIKKMLIDHGLYSIPKLYFARGLVEIDRKRESWDNLGVLHSLEDKELNKFRGKKIVRKKQYRVVVKWLSDSENHKELMSEED</sequence>
<protein>
    <recommendedName>
        <fullName evidence="1">Chromo domain-containing protein</fullName>
    </recommendedName>
</protein>
<dbReference type="Proteomes" id="UP000318571">
    <property type="component" value="Chromosome 6"/>
</dbReference>